<dbReference type="HOGENOM" id="CLU_1047315_0_0_1"/>
<dbReference type="KEGG" id="smo:SELMODRAFT_437665"/>
<dbReference type="InterPro" id="IPR006045">
    <property type="entry name" value="Cupin_1"/>
</dbReference>
<dbReference type="Pfam" id="PF00190">
    <property type="entry name" value="Cupin_1"/>
    <property type="match status" value="1"/>
</dbReference>
<dbReference type="Gene3D" id="2.60.120.10">
    <property type="entry name" value="Jelly Rolls"/>
    <property type="match status" value="2"/>
</dbReference>
<dbReference type="Gramene" id="EFJ38794">
    <property type="protein sequence ID" value="EFJ38794"/>
    <property type="gene ID" value="SELMODRAFT_437665"/>
</dbReference>
<dbReference type="InterPro" id="IPR019780">
    <property type="entry name" value="Germin_Mn-BS"/>
</dbReference>
<name>D8QNQ1_SELML</name>
<keyword evidence="1" id="KW-0732">Signal</keyword>
<sequence length="315" mass="34223">MESKKLMLVVMILGAAAANVFVSAADPDPLRDFEGSGALSDFVLRDVFKNGVVSNGPGGVRAAINTTLFPGITSQGITYVHFNMVPCGVNLPHTHPRASELLTMISGGPLQVGFVDTADKWWCSLDDPGQVRCNCAQRRAGRDPEAQGQYAAIYAPARVGPARCVRSRPRHHHQDLRLTLFRSKKMLVSCCWTAGQLPNTDYLGAGVTLYLRGSAVDEGKKSRYDKEIVTGISLRRLDDLGCLNVLVAADPDPLRDFARSQGVHIHMVPWGVNVPHTHPRASELLTMVSVGPLQVGFVDTGDKWWCSVDDSGQVH</sequence>
<gene>
    <name evidence="3" type="ORF">SELMODRAFT_437665</name>
</gene>
<dbReference type="PANTHER" id="PTHR31238">
    <property type="entry name" value="GERMIN-LIKE PROTEIN SUBFAMILY 3 MEMBER 3"/>
    <property type="match status" value="1"/>
</dbReference>
<organism evidence="4">
    <name type="scientific">Selaginella moellendorffii</name>
    <name type="common">Spikemoss</name>
    <dbReference type="NCBI Taxonomy" id="88036"/>
    <lineage>
        <taxon>Eukaryota</taxon>
        <taxon>Viridiplantae</taxon>
        <taxon>Streptophyta</taxon>
        <taxon>Embryophyta</taxon>
        <taxon>Tracheophyta</taxon>
        <taxon>Lycopodiopsida</taxon>
        <taxon>Selaginellales</taxon>
        <taxon>Selaginellaceae</taxon>
        <taxon>Selaginella</taxon>
    </lineage>
</organism>
<keyword evidence="4" id="KW-1185">Reference proteome</keyword>
<evidence type="ECO:0000259" key="2">
    <source>
        <dbReference type="Pfam" id="PF00190"/>
    </source>
</evidence>
<proteinExistence type="predicted"/>
<dbReference type="InParanoid" id="D8QNQ1"/>
<dbReference type="AlphaFoldDB" id="D8QNQ1"/>
<dbReference type="EMBL" id="GL377565">
    <property type="protein sequence ID" value="EFJ38794.1"/>
    <property type="molecule type" value="Genomic_DNA"/>
</dbReference>
<dbReference type="GO" id="GO:0030145">
    <property type="term" value="F:manganese ion binding"/>
    <property type="evidence" value="ECO:0007669"/>
    <property type="project" value="InterPro"/>
</dbReference>
<accession>D8QNQ1</accession>
<feature type="chain" id="PRO_5003121099" description="Cupin type-1 domain-containing protein" evidence="1">
    <location>
        <begin position="18"/>
        <end position="315"/>
    </location>
</feature>
<feature type="signal peptide" evidence="1">
    <location>
        <begin position="1"/>
        <end position="17"/>
    </location>
</feature>
<evidence type="ECO:0000313" key="3">
    <source>
        <dbReference type="EMBL" id="EFJ38794.1"/>
    </source>
</evidence>
<dbReference type="PROSITE" id="PS00725">
    <property type="entry name" value="GERMIN"/>
    <property type="match status" value="2"/>
</dbReference>
<dbReference type="InterPro" id="IPR014710">
    <property type="entry name" value="RmlC-like_jellyroll"/>
</dbReference>
<dbReference type="STRING" id="88036.D8QNQ1"/>
<dbReference type="Proteomes" id="UP000001514">
    <property type="component" value="Unassembled WGS sequence"/>
</dbReference>
<evidence type="ECO:0000313" key="4">
    <source>
        <dbReference type="Proteomes" id="UP000001514"/>
    </source>
</evidence>
<evidence type="ECO:0000256" key="1">
    <source>
        <dbReference type="SAM" id="SignalP"/>
    </source>
</evidence>
<dbReference type="InterPro" id="IPR011051">
    <property type="entry name" value="RmlC_Cupin_sf"/>
</dbReference>
<dbReference type="SUPFAM" id="SSF51182">
    <property type="entry name" value="RmlC-like cupins"/>
    <property type="match status" value="1"/>
</dbReference>
<feature type="domain" description="Cupin type-1" evidence="2">
    <location>
        <begin position="52"/>
        <end position="119"/>
    </location>
</feature>
<reference evidence="3 4" key="1">
    <citation type="journal article" date="2011" name="Science">
        <title>The Selaginella genome identifies genetic changes associated with the evolution of vascular plants.</title>
        <authorList>
            <person name="Banks J.A."/>
            <person name="Nishiyama T."/>
            <person name="Hasebe M."/>
            <person name="Bowman J.L."/>
            <person name="Gribskov M."/>
            <person name="dePamphilis C."/>
            <person name="Albert V.A."/>
            <person name="Aono N."/>
            <person name="Aoyama T."/>
            <person name="Ambrose B.A."/>
            <person name="Ashton N.W."/>
            <person name="Axtell M.J."/>
            <person name="Barker E."/>
            <person name="Barker M.S."/>
            <person name="Bennetzen J.L."/>
            <person name="Bonawitz N.D."/>
            <person name="Chapple C."/>
            <person name="Cheng C."/>
            <person name="Correa L.G."/>
            <person name="Dacre M."/>
            <person name="DeBarry J."/>
            <person name="Dreyer I."/>
            <person name="Elias M."/>
            <person name="Engstrom E.M."/>
            <person name="Estelle M."/>
            <person name="Feng L."/>
            <person name="Finet C."/>
            <person name="Floyd S.K."/>
            <person name="Frommer W.B."/>
            <person name="Fujita T."/>
            <person name="Gramzow L."/>
            <person name="Gutensohn M."/>
            <person name="Harholt J."/>
            <person name="Hattori M."/>
            <person name="Heyl A."/>
            <person name="Hirai T."/>
            <person name="Hiwatashi Y."/>
            <person name="Ishikawa M."/>
            <person name="Iwata M."/>
            <person name="Karol K.G."/>
            <person name="Koehler B."/>
            <person name="Kolukisaoglu U."/>
            <person name="Kubo M."/>
            <person name="Kurata T."/>
            <person name="Lalonde S."/>
            <person name="Li K."/>
            <person name="Li Y."/>
            <person name="Litt A."/>
            <person name="Lyons E."/>
            <person name="Manning G."/>
            <person name="Maruyama T."/>
            <person name="Michael T.P."/>
            <person name="Mikami K."/>
            <person name="Miyazaki S."/>
            <person name="Morinaga S."/>
            <person name="Murata T."/>
            <person name="Mueller-Roeber B."/>
            <person name="Nelson D.R."/>
            <person name="Obara M."/>
            <person name="Oguri Y."/>
            <person name="Olmstead R.G."/>
            <person name="Onodera N."/>
            <person name="Petersen B.L."/>
            <person name="Pils B."/>
            <person name="Prigge M."/>
            <person name="Rensing S.A."/>
            <person name="Riano-Pachon D.M."/>
            <person name="Roberts A.W."/>
            <person name="Sato Y."/>
            <person name="Scheller H.V."/>
            <person name="Schulz B."/>
            <person name="Schulz C."/>
            <person name="Shakirov E.V."/>
            <person name="Shibagaki N."/>
            <person name="Shinohara N."/>
            <person name="Shippen D.E."/>
            <person name="Soerensen I."/>
            <person name="Sotooka R."/>
            <person name="Sugimoto N."/>
            <person name="Sugita M."/>
            <person name="Sumikawa N."/>
            <person name="Tanurdzic M."/>
            <person name="Theissen G."/>
            <person name="Ulvskov P."/>
            <person name="Wakazuki S."/>
            <person name="Weng J.K."/>
            <person name="Willats W.W."/>
            <person name="Wipf D."/>
            <person name="Wolf P.G."/>
            <person name="Yang L."/>
            <person name="Zimmer A.D."/>
            <person name="Zhu Q."/>
            <person name="Mitros T."/>
            <person name="Hellsten U."/>
            <person name="Loque D."/>
            <person name="Otillar R."/>
            <person name="Salamov A."/>
            <person name="Schmutz J."/>
            <person name="Shapiro H."/>
            <person name="Lindquist E."/>
            <person name="Lucas S."/>
            <person name="Rokhsar D."/>
            <person name="Grigoriev I.V."/>
        </authorList>
    </citation>
    <scope>NUCLEOTIDE SEQUENCE [LARGE SCALE GENOMIC DNA]</scope>
</reference>
<protein>
    <recommendedName>
        <fullName evidence="2">Cupin type-1 domain-containing protein</fullName>
    </recommendedName>
</protein>